<proteinExistence type="predicted"/>
<reference evidence="4" key="3">
    <citation type="submission" date="2016-08" db="EMBL/GenBank/DDBJ databases">
        <title>Sequencing, assembly and comparative genomics of S. aureofaciens ATCC 10762.</title>
        <authorList>
            <person name="Gradnigo J.S."/>
            <person name="Johnson N."/>
            <person name="Somerville G.A."/>
        </authorList>
    </citation>
    <scope>NUCLEOTIDE SEQUENCE [LARGE SCALE GENOMIC DNA]</scope>
    <source>
        <strain evidence="4">ATCC 10762 / DSM 40127 / CCM 3239 / JCM 4008 / LMG 5968 / NBRC 12843 / NCIMB 8234 / A-377</strain>
    </source>
</reference>
<dbReference type="EMBL" id="BMUB01000009">
    <property type="protein sequence ID" value="GGU85296.1"/>
    <property type="molecule type" value="Genomic_DNA"/>
</dbReference>
<dbReference type="KEGG" id="kau:B6264_28020"/>
<organism evidence="3 4">
    <name type="scientific">Kitasatospora aureofaciens</name>
    <name type="common">Streptomyces aureofaciens</name>
    <dbReference type="NCBI Taxonomy" id="1894"/>
    <lineage>
        <taxon>Bacteria</taxon>
        <taxon>Bacillati</taxon>
        <taxon>Actinomycetota</taxon>
        <taxon>Actinomycetes</taxon>
        <taxon>Kitasatosporales</taxon>
        <taxon>Streptomycetaceae</taxon>
        <taxon>Kitasatospora</taxon>
    </lineage>
</organism>
<evidence type="ECO:0008006" key="6">
    <source>
        <dbReference type="Google" id="ProtNLM"/>
    </source>
</evidence>
<evidence type="ECO:0000313" key="5">
    <source>
        <dbReference type="Proteomes" id="UP000610124"/>
    </source>
</evidence>
<dbReference type="OrthoDB" id="4334146at2"/>
<sequence>MSVKNSALAAACCALLLAAPLALAQSAAANTSINSTSNTGNNGPKTPQEAAACRSVVNSLLGGFGAMLGNTLCTVQPATKG</sequence>
<dbReference type="RefSeq" id="WP_030554467.1">
    <property type="nucleotide sequence ID" value="NZ_BMUB01000009.1"/>
</dbReference>
<reference evidence="3 4" key="2">
    <citation type="submission" date="2014-07" db="EMBL/GenBank/DDBJ databases">
        <authorList>
            <person name="Zhang J.E."/>
            <person name="Yang H."/>
            <person name="Guo J."/>
            <person name="Deng Z."/>
            <person name="Luo H."/>
            <person name="Luo M."/>
            <person name="Zhao B."/>
        </authorList>
    </citation>
    <scope>NUCLEOTIDE SEQUENCE [LARGE SCALE GENOMIC DNA]</scope>
    <source>
        <strain evidence="3">ATCC 10762</strain>
        <strain evidence="4">ATCC 10762 / DSM 40127 / CCM 3239 / JCM 4008 / LMG 5968 / NBRC 12843 / NCIMB 8234 / A-377</strain>
    </source>
</reference>
<comment type="caution">
    <text evidence="3">The sequence shown here is derived from an EMBL/GenBank/DDBJ whole genome shotgun (WGS) entry which is preliminary data.</text>
</comment>
<reference evidence="3" key="4">
    <citation type="submission" date="2016-08" db="EMBL/GenBank/DDBJ databases">
        <title>Sequencing, Assembly and Comparative Genomics of S. aureofaciens ATCC 10762.</title>
        <authorList>
            <person name="Gradnigo J.S."/>
            <person name="Johnson N."/>
            <person name="Somerville G.A."/>
        </authorList>
    </citation>
    <scope>NUCLEOTIDE SEQUENCE [LARGE SCALE GENOMIC DNA]</scope>
    <source>
        <strain evidence="3">ATCC 10762</strain>
    </source>
</reference>
<name>A0A1E7NCL2_KITAU</name>
<evidence type="ECO:0000313" key="2">
    <source>
        <dbReference type="EMBL" id="GGU85296.1"/>
    </source>
</evidence>
<feature type="chain" id="PRO_5015064145" description="Chaplin domain-containing protein" evidence="1">
    <location>
        <begin position="25"/>
        <end position="81"/>
    </location>
</feature>
<evidence type="ECO:0000313" key="3">
    <source>
        <dbReference type="EMBL" id="OEV38398.1"/>
    </source>
</evidence>
<evidence type="ECO:0000313" key="4">
    <source>
        <dbReference type="Proteomes" id="UP000037395"/>
    </source>
</evidence>
<reference evidence="2" key="5">
    <citation type="submission" date="2020-09" db="EMBL/GenBank/DDBJ databases">
        <authorList>
            <person name="Sun Q."/>
            <person name="Ohkuma M."/>
        </authorList>
    </citation>
    <scope>NUCLEOTIDE SEQUENCE</scope>
    <source>
        <strain evidence="2">JCM 4434</strain>
    </source>
</reference>
<keyword evidence="4" id="KW-1185">Reference proteome</keyword>
<protein>
    <recommendedName>
        <fullName evidence="6">Chaplin domain-containing protein</fullName>
    </recommendedName>
</protein>
<evidence type="ECO:0000256" key="1">
    <source>
        <dbReference type="SAM" id="SignalP"/>
    </source>
</evidence>
<keyword evidence="1" id="KW-0732">Signal</keyword>
<dbReference type="AlphaFoldDB" id="A0A1E7NCL2"/>
<accession>A0A1E7NCL2</accession>
<dbReference type="Proteomes" id="UP000037395">
    <property type="component" value="Unassembled WGS sequence"/>
</dbReference>
<dbReference type="Proteomes" id="UP000610124">
    <property type="component" value="Unassembled WGS sequence"/>
</dbReference>
<gene>
    <name evidence="2" type="ORF">GCM10010502_41920</name>
    <name evidence="3" type="ORF">HS99_0021035</name>
</gene>
<reference evidence="2 5" key="1">
    <citation type="journal article" date="2014" name="Int. J. Syst. Evol. Microbiol.">
        <title>Complete genome sequence of Corynebacterium casei LMG S-19264T (=DSM 44701T), isolated from a smear-ripened cheese.</title>
        <authorList>
            <consortium name="US DOE Joint Genome Institute (JGI-PGF)"/>
            <person name="Walter F."/>
            <person name="Albersmeier A."/>
            <person name="Kalinowski J."/>
            <person name="Ruckert C."/>
        </authorList>
    </citation>
    <scope>NUCLEOTIDE SEQUENCE [LARGE SCALE GENOMIC DNA]</scope>
    <source>
        <strain evidence="2 5">JCM 4434</strain>
    </source>
</reference>
<feature type="signal peptide" evidence="1">
    <location>
        <begin position="1"/>
        <end position="24"/>
    </location>
</feature>
<dbReference type="EMBL" id="JPRF03000014">
    <property type="protein sequence ID" value="OEV38398.1"/>
    <property type="molecule type" value="Genomic_DNA"/>
</dbReference>
<accession>A0A8H9LN44</accession>
<dbReference type="GeneID" id="97487228"/>